<gene>
    <name evidence="1" type="ORF">Thini_0412</name>
</gene>
<proteinExistence type="predicted"/>
<sequence>MGKNIDLWSDCERIPLRFAVHVAQHNERVFARVLGCPRELLTELKYHQRRVKFAGSVELAKPESWVWAHSAGFRRFSGVLPPPESWVSALNLPPDSVLIGEPDEGIRLISLR</sequence>
<dbReference type="Proteomes" id="UP000005317">
    <property type="component" value="Unassembled WGS sequence"/>
</dbReference>
<dbReference type="EMBL" id="JH651384">
    <property type="protein sequence ID" value="EIJ33065.1"/>
    <property type="molecule type" value="Genomic_DNA"/>
</dbReference>
<dbReference type="RefSeq" id="WP_002707028.1">
    <property type="nucleotide sequence ID" value="NZ_JH651384.1"/>
</dbReference>
<name>A0A656HDF2_THINJ</name>
<evidence type="ECO:0000313" key="1">
    <source>
        <dbReference type="EMBL" id="EIJ33065.1"/>
    </source>
</evidence>
<organism evidence="1 2">
    <name type="scientific">Thiothrix nivea (strain ATCC 35100 / DSM 5205 / JP2)</name>
    <dbReference type="NCBI Taxonomy" id="870187"/>
    <lineage>
        <taxon>Bacteria</taxon>
        <taxon>Pseudomonadati</taxon>
        <taxon>Pseudomonadota</taxon>
        <taxon>Gammaproteobacteria</taxon>
        <taxon>Thiotrichales</taxon>
        <taxon>Thiotrichaceae</taxon>
        <taxon>Thiothrix</taxon>
    </lineage>
</organism>
<keyword evidence="2" id="KW-1185">Reference proteome</keyword>
<accession>A0A656HDF2</accession>
<dbReference type="AlphaFoldDB" id="A0A656HDF2"/>
<protein>
    <submittedName>
        <fullName evidence="1">Uncharacterized protein</fullName>
    </submittedName>
</protein>
<evidence type="ECO:0000313" key="2">
    <source>
        <dbReference type="Proteomes" id="UP000005317"/>
    </source>
</evidence>
<reference evidence="2" key="1">
    <citation type="journal article" date="2011" name="Stand. Genomic Sci.">
        <title>Genome sequence of the filamentous, gliding Thiothrix nivea neotype strain (JP2(T)).</title>
        <authorList>
            <person name="Lapidus A."/>
            <person name="Nolan M."/>
            <person name="Lucas S."/>
            <person name="Glavina Del Rio T."/>
            <person name="Tice H."/>
            <person name="Cheng J.F."/>
            <person name="Tapia R."/>
            <person name="Han C."/>
            <person name="Goodwin L."/>
            <person name="Pitluck S."/>
            <person name="Liolios K."/>
            <person name="Pagani I."/>
            <person name="Ivanova N."/>
            <person name="Huntemann M."/>
            <person name="Mavromatis K."/>
            <person name="Mikhailova N."/>
            <person name="Pati A."/>
            <person name="Chen A."/>
            <person name="Palaniappan K."/>
            <person name="Land M."/>
            <person name="Brambilla E.M."/>
            <person name="Rohde M."/>
            <person name="Abt B."/>
            <person name="Verbarg S."/>
            <person name="Goker M."/>
            <person name="Bristow J."/>
            <person name="Eisen J.A."/>
            <person name="Markowitz V."/>
            <person name="Hugenholtz P."/>
            <person name="Kyrpides N.C."/>
            <person name="Klenk H.P."/>
            <person name="Woyke T."/>
        </authorList>
    </citation>
    <scope>NUCLEOTIDE SEQUENCE [LARGE SCALE GENOMIC DNA]</scope>
    <source>
        <strain evidence="2">ATCC 35100 / DSM 5205 / JP2</strain>
    </source>
</reference>